<organism evidence="8 9">
    <name type="scientific">Sphingopyxis jiangsuensis</name>
    <dbReference type="NCBI Taxonomy" id="2871171"/>
    <lineage>
        <taxon>Bacteria</taxon>
        <taxon>Pseudomonadati</taxon>
        <taxon>Pseudomonadota</taxon>
        <taxon>Alphaproteobacteria</taxon>
        <taxon>Sphingomonadales</taxon>
        <taxon>Sphingomonadaceae</taxon>
        <taxon>Sphingopyxis</taxon>
    </lineage>
</organism>
<dbReference type="InterPro" id="IPR050808">
    <property type="entry name" value="Phage_Integrase"/>
</dbReference>
<dbReference type="Gene3D" id="3.30.160.390">
    <property type="entry name" value="Integrase, DNA-binding domain"/>
    <property type="match status" value="1"/>
</dbReference>
<dbReference type="InterPro" id="IPR044068">
    <property type="entry name" value="CB"/>
</dbReference>
<dbReference type="Pfam" id="PF22022">
    <property type="entry name" value="Phage_int_M"/>
    <property type="match status" value="1"/>
</dbReference>
<protein>
    <submittedName>
        <fullName evidence="8">Integrase arm-type DNA-binding domain-containing protein</fullName>
    </submittedName>
</protein>
<dbReference type="PROSITE" id="PS51900">
    <property type="entry name" value="CB"/>
    <property type="match status" value="1"/>
</dbReference>
<gene>
    <name evidence="8" type="ORF">K5P26_03250</name>
</gene>
<keyword evidence="3 5" id="KW-0238">DNA-binding</keyword>
<keyword evidence="9" id="KW-1185">Reference proteome</keyword>
<dbReference type="PROSITE" id="PS51898">
    <property type="entry name" value="TYR_RECOMBINASE"/>
    <property type="match status" value="1"/>
</dbReference>
<dbReference type="SUPFAM" id="SSF56349">
    <property type="entry name" value="DNA breaking-rejoining enzymes"/>
    <property type="match status" value="1"/>
</dbReference>
<proteinExistence type="inferred from homology"/>
<dbReference type="EMBL" id="JAILXK010000001">
    <property type="protein sequence ID" value="MBY4636154.1"/>
    <property type="molecule type" value="Genomic_DNA"/>
</dbReference>
<dbReference type="InterPro" id="IPR010998">
    <property type="entry name" value="Integrase_recombinase_N"/>
</dbReference>
<dbReference type="InterPro" id="IPR038488">
    <property type="entry name" value="Integrase_DNA-bd_sf"/>
</dbReference>
<dbReference type="InterPro" id="IPR013762">
    <property type="entry name" value="Integrase-like_cat_sf"/>
</dbReference>
<evidence type="ECO:0000313" key="8">
    <source>
        <dbReference type="EMBL" id="MBY4636154.1"/>
    </source>
</evidence>
<evidence type="ECO:0000256" key="3">
    <source>
        <dbReference type="ARBA" id="ARBA00023125"/>
    </source>
</evidence>
<comment type="similarity">
    <text evidence="1">Belongs to the 'phage' integrase family.</text>
</comment>
<evidence type="ECO:0000256" key="2">
    <source>
        <dbReference type="ARBA" id="ARBA00022908"/>
    </source>
</evidence>
<dbReference type="PANTHER" id="PTHR30629:SF2">
    <property type="entry name" value="PROPHAGE INTEGRASE INTS-RELATED"/>
    <property type="match status" value="1"/>
</dbReference>
<keyword evidence="4" id="KW-0233">DNA recombination</keyword>
<dbReference type="Proteomes" id="UP001166571">
    <property type="component" value="Unassembled WGS sequence"/>
</dbReference>
<dbReference type="InterPro" id="IPR002104">
    <property type="entry name" value="Integrase_catalytic"/>
</dbReference>
<dbReference type="InterPro" id="IPR011010">
    <property type="entry name" value="DNA_brk_join_enz"/>
</dbReference>
<dbReference type="PANTHER" id="PTHR30629">
    <property type="entry name" value="PROPHAGE INTEGRASE"/>
    <property type="match status" value="1"/>
</dbReference>
<evidence type="ECO:0000256" key="1">
    <source>
        <dbReference type="ARBA" id="ARBA00008857"/>
    </source>
</evidence>
<dbReference type="Gene3D" id="1.10.443.10">
    <property type="entry name" value="Intergrase catalytic core"/>
    <property type="match status" value="1"/>
</dbReference>
<dbReference type="CDD" id="cd00801">
    <property type="entry name" value="INT_P4_C"/>
    <property type="match status" value="1"/>
</dbReference>
<dbReference type="InterPro" id="IPR053876">
    <property type="entry name" value="Phage_int_M"/>
</dbReference>
<feature type="domain" description="Core-binding (CB)" evidence="7">
    <location>
        <begin position="97"/>
        <end position="178"/>
    </location>
</feature>
<name>A0ABS7MBV6_9SPHN</name>
<evidence type="ECO:0000259" key="6">
    <source>
        <dbReference type="PROSITE" id="PS51898"/>
    </source>
</evidence>
<sequence length="414" mass="46828">MLSATAVAQARPKDHQYKLWDERGLFLLAMPNGGRYWRFNYRFAGKRKTISLGVFPDVGLAVARDKRDEARRLVALGEDPGASKRQHAAPLQLRQAGSFDVVADEYIERLRLKGRSESTIGKNIWLFDHVRPALGRRLMSEISAPDLLAVLRKVEARCRYETANRLRGTLSSLFRYAIATGRADRDPAADLRGALITAKVKHRAAITDPKAVGALLRAVDGYDGSVLVRIALQLSAHLFTRPGELRLAEWREFDFEVGVWTIPAERTKMRRPHKVPLTDQVITLFEQLDAITGDGRLLFPSVRSADRAMSDNTLNAALRRLGYGPEEMTAHGFRAMAATLLNECGLWHPDAIERQLGHVEDNDVRRAYVRGEHWAERVKMMDYWSNRLDSLRSNGKVAGRRFHRFAARRVVAEQ</sequence>
<dbReference type="InterPro" id="IPR025166">
    <property type="entry name" value="Integrase_DNA_bind_dom"/>
</dbReference>
<reference evidence="8" key="1">
    <citation type="submission" date="2021-08" db="EMBL/GenBank/DDBJ databases">
        <title>Sphingopyxis panaciterrulae sp. nov., isolated from the surface water of the Yellow Sea.</title>
        <authorList>
            <person name="Gao Z."/>
            <person name="Zhang D."/>
            <person name="Zhang A."/>
        </authorList>
    </citation>
    <scope>NUCLEOTIDE SEQUENCE</scope>
    <source>
        <strain evidence="8">XHP0097</strain>
    </source>
</reference>
<evidence type="ECO:0000256" key="4">
    <source>
        <dbReference type="ARBA" id="ARBA00023172"/>
    </source>
</evidence>
<evidence type="ECO:0000256" key="5">
    <source>
        <dbReference type="PROSITE-ProRule" id="PRU01248"/>
    </source>
</evidence>
<keyword evidence="2" id="KW-0229">DNA integration</keyword>
<evidence type="ECO:0000259" key="7">
    <source>
        <dbReference type="PROSITE" id="PS51900"/>
    </source>
</evidence>
<dbReference type="Gene3D" id="1.10.150.130">
    <property type="match status" value="1"/>
</dbReference>
<dbReference type="GO" id="GO:0003677">
    <property type="term" value="F:DNA binding"/>
    <property type="evidence" value="ECO:0007669"/>
    <property type="project" value="UniProtKB-KW"/>
</dbReference>
<comment type="caution">
    <text evidence="8">The sequence shown here is derived from an EMBL/GenBank/DDBJ whole genome shotgun (WGS) entry which is preliminary data.</text>
</comment>
<dbReference type="RefSeq" id="WP_222135733.1">
    <property type="nucleotide sequence ID" value="NZ_JAILXK010000001.1"/>
</dbReference>
<feature type="domain" description="Tyr recombinase" evidence="6">
    <location>
        <begin position="201"/>
        <end position="382"/>
    </location>
</feature>
<accession>A0ABS7MBV6</accession>
<dbReference type="Pfam" id="PF13356">
    <property type="entry name" value="Arm-DNA-bind_3"/>
    <property type="match status" value="1"/>
</dbReference>
<evidence type="ECO:0000313" key="9">
    <source>
        <dbReference type="Proteomes" id="UP001166571"/>
    </source>
</evidence>
<dbReference type="Pfam" id="PF00589">
    <property type="entry name" value="Phage_integrase"/>
    <property type="match status" value="1"/>
</dbReference>